<evidence type="ECO:0000313" key="3">
    <source>
        <dbReference type="Proteomes" id="UP000191691"/>
    </source>
</evidence>
<dbReference type="AlphaFoldDB" id="A0A1V6Z708"/>
<dbReference type="PROSITE" id="PS51273">
    <property type="entry name" value="GATASE_TYPE_1"/>
    <property type="match status" value="1"/>
</dbReference>
<dbReference type="GO" id="GO:0005829">
    <property type="term" value="C:cytosol"/>
    <property type="evidence" value="ECO:0007669"/>
    <property type="project" value="TreeGrafter"/>
</dbReference>
<keyword evidence="3" id="KW-1185">Reference proteome</keyword>
<comment type="caution">
    <text evidence="2">The sequence shown here is derived from an EMBL/GenBank/DDBJ whole genome shotgun (WGS) entry which is preliminary data.</text>
</comment>
<dbReference type="OMA" id="WICDITS"/>
<dbReference type="GO" id="GO:0005634">
    <property type="term" value="C:nucleus"/>
    <property type="evidence" value="ECO:0007669"/>
    <property type="project" value="TreeGrafter"/>
</dbReference>
<evidence type="ECO:0000259" key="1">
    <source>
        <dbReference type="Pfam" id="PF00117"/>
    </source>
</evidence>
<gene>
    <name evidence="2" type="ORF">PENNAL_c0002G07517</name>
</gene>
<dbReference type="InterPro" id="IPR017926">
    <property type="entry name" value="GATASE"/>
</dbReference>
<dbReference type="Gene3D" id="3.40.50.880">
    <property type="match status" value="1"/>
</dbReference>
<dbReference type="CDD" id="cd01741">
    <property type="entry name" value="GATase1_1"/>
    <property type="match status" value="1"/>
</dbReference>
<dbReference type="PANTHER" id="PTHR42695">
    <property type="entry name" value="GLUTAMINE AMIDOTRANSFERASE YLR126C-RELATED"/>
    <property type="match status" value="1"/>
</dbReference>
<proteinExistence type="predicted"/>
<name>A0A1V6Z708_PENNA</name>
<sequence>MTPSIRIHVAILVCDTPIQPVLRKYGDYYAMFQTLLRQGFKDLEISEESKDIMIEFSEHQMVGNSRFPDLENVDAILLTGSKHDAWADDQWICDITSNVREAVLTCKKPVVGICFGHQILARALGARVGRNKAGWEVSVEKLTLTEAGKELFGKDTLASEETPEQAQLGNILIEYRTLNKCTGILSSILQLIARIWLQV</sequence>
<dbReference type="STRING" id="60175.A0A1V6Z708"/>
<feature type="domain" description="Glutamine amidotransferase" evidence="1">
    <location>
        <begin position="27"/>
        <end position="139"/>
    </location>
</feature>
<dbReference type="SUPFAM" id="SSF52317">
    <property type="entry name" value="Class I glutamine amidotransferase-like"/>
    <property type="match status" value="1"/>
</dbReference>
<accession>A0A1V6Z708</accession>
<dbReference type="InterPro" id="IPR029062">
    <property type="entry name" value="Class_I_gatase-like"/>
</dbReference>
<dbReference type="Pfam" id="PF00117">
    <property type="entry name" value="GATase"/>
    <property type="match status" value="1"/>
</dbReference>
<dbReference type="Proteomes" id="UP000191691">
    <property type="component" value="Unassembled WGS sequence"/>
</dbReference>
<evidence type="ECO:0000313" key="2">
    <source>
        <dbReference type="EMBL" id="OQE95486.1"/>
    </source>
</evidence>
<dbReference type="EMBL" id="MOOB01000002">
    <property type="protein sequence ID" value="OQE95486.1"/>
    <property type="molecule type" value="Genomic_DNA"/>
</dbReference>
<dbReference type="PANTHER" id="PTHR42695:SF5">
    <property type="entry name" value="GLUTAMINE AMIDOTRANSFERASE YLR126C-RELATED"/>
    <property type="match status" value="1"/>
</dbReference>
<reference evidence="3" key="1">
    <citation type="journal article" date="2017" name="Nat. Microbiol.">
        <title>Global analysis of biosynthetic gene clusters reveals vast potential of secondary metabolite production in Penicillium species.</title>
        <authorList>
            <person name="Nielsen J.C."/>
            <person name="Grijseels S."/>
            <person name="Prigent S."/>
            <person name="Ji B."/>
            <person name="Dainat J."/>
            <person name="Nielsen K.F."/>
            <person name="Frisvad J.C."/>
            <person name="Workman M."/>
            <person name="Nielsen J."/>
        </authorList>
    </citation>
    <scope>NUCLEOTIDE SEQUENCE [LARGE SCALE GENOMIC DNA]</scope>
    <source>
        <strain evidence="3">IBT 13039</strain>
    </source>
</reference>
<organism evidence="2 3">
    <name type="scientific">Penicillium nalgiovense</name>
    <dbReference type="NCBI Taxonomy" id="60175"/>
    <lineage>
        <taxon>Eukaryota</taxon>
        <taxon>Fungi</taxon>
        <taxon>Dikarya</taxon>
        <taxon>Ascomycota</taxon>
        <taxon>Pezizomycotina</taxon>
        <taxon>Eurotiomycetes</taxon>
        <taxon>Eurotiomycetidae</taxon>
        <taxon>Eurotiales</taxon>
        <taxon>Aspergillaceae</taxon>
        <taxon>Penicillium</taxon>
    </lineage>
</organism>
<dbReference type="InterPro" id="IPR044992">
    <property type="entry name" value="ChyE-like"/>
</dbReference>
<protein>
    <recommendedName>
        <fullName evidence="1">Glutamine amidotransferase domain-containing protein</fullName>
    </recommendedName>
</protein>